<dbReference type="CDD" id="cd06558">
    <property type="entry name" value="crotonase-like"/>
    <property type="match status" value="1"/>
</dbReference>
<dbReference type="RefSeq" id="WP_218030587.1">
    <property type="nucleotide sequence ID" value="NZ_BJMO01000018.1"/>
</dbReference>
<organism evidence="6 7">
    <name type="scientific">Sinomonas atrocyanea</name>
    <dbReference type="NCBI Taxonomy" id="37927"/>
    <lineage>
        <taxon>Bacteria</taxon>
        <taxon>Bacillati</taxon>
        <taxon>Actinomycetota</taxon>
        <taxon>Actinomycetes</taxon>
        <taxon>Micrococcales</taxon>
        <taxon>Micrococcaceae</taxon>
        <taxon>Sinomonas</taxon>
    </lineage>
</organism>
<dbReference type="InterPro" id="IPR029045">
    <property type="entry name" value="ClpP/crotonase-like_dom_sf"/>
</dbReference>
<accession>A0A126ZXN5</accession>
<dbReference type="PROSITE" id="PS00166">
    <property type="entry name" value="ENOYL_COA_HYDRATASE"/>
    <property type="match status" value="1"/>
</dbReference>
<dbReference type="PANTHER" id="PTHR11941:SF54">
    <property type="entry name" value="ENOYL-COA HYDRATASE, MITOCHONDRIAL"/>
    <property type="match status" value="1"/>
</dbReference>
<reference evidence="6 7" key="1">
    <citation type="submission" date="2016-02" db="EMBL/GenBank/DDBJ databases">
        <title>Complete genome of Sinomonas atrocyanea KCTC 3377.</title>
        <authorList>
            <person name="Kim K.M."/>
        </authorList>
    </citation>
    <scope>NUCLEOTIDE SEQUENCE [LARGE SCALE GENOMIC DNA]</scope>
    <source>
        <strain evidence="6 7">KCTC 3377</strain>
    </source>
</reference>
<sequence length="264" mass="28542">MDEMLYPQLPEELEATRADGVLTLTLNRPAKLNTMTPEMGKALMSLVPAINADDEVRAVILQGKGERAFSAGSDVSVLDSYGNNWELRNRVDYARAIWAIRKPVIAKIRGYCIGGGLEMALMSDIRVAAPGARFGAGEIKLGWHGGAGNTQLLPRVVSSGKALQMLLTGDLMAAEDARADGLVDELRDEEEIDAYVSELAARIAANAPIAAQLAKHLVRVAQSTSLEVGLAYENDTFAYCFTTQDSAEGRAAFLEKRDPEFQGR</sequence>
<comment type="catalytic activity">
    <reaction evidence="3">
        <text>a (3S)-3-hydroxyacyl-CoA = a (2E)-enoyl-CoA + H2O</text>
        <dbReference type="Rhea" id="RHEA:16105"/>
        <dbReference type="ChEBI" id="CHEBI:15377"/>
        <dbReference type="ChEBI" id="CHEBI:57318"/>
        <dbReference type="ChEBI" id="CHEBI:58856"/>
        <dbReference type="EC" id="4.2.1.17"/>
    </reaction>
</comment>
<proteinExistence type="inferred from homology"/>
<evidence type="ECO:0000256" key="3">
    <source>
        <dbReference type="ARBA" id="ARBA00023709"/>
    </source>
</evidence>
<dbReference type="EMBL" id="CP014518">
    <property type="protein sequence ID" value="AMM31646.1"/>
    <property type="molecule type" value="Genomic_DNA"/>
</dbReference>
<evidence type="ECO:0000256" key="5">
    <source>
        <dbReference type="RuleBase" id="RU003707"/>
    </source>
</evidence>
<dbReference type="AlphaFoldDB" id="A0A126ZXN5"/>
<dbReference type="Proteomes" id="UP000070134">
    <property type="component" value="Chromosome"/>
</dbReference>
<dbReference type="PATRIC" id="fig|37927.3.peg.1001"/>
<dbReference type="InterPro" id="IPR001753">
    <property type="entry name" value="Enoyl-CoA_hydra/iso"/>
</dbReference>
<dbReference type="Pfam" id="PF00378">
    <property type="entry name" value="ECH_1"/>
    <property type="match status" value="1"/>
</dbReference>
<comment type="catalytic activity">
    <reaction evidence="4">
        <text>a 4-saturated-(3S)-3-hydroxyacyl-CoA = a (3E)-enoyl-CoA + H2O</text>
        <dbReference type="Rhea" id="RHEA:20724"/>
        <dbReference type="ChEBI" id="CHEBI:15377"/>
        <dbReference type="ChEBI" id="CHEBI:58521"/>
        <dbReference type="ChEBI" id="CHEBI:137480"/>
        <dbReference type="EC" id="4.2.1.17"/>
    </reaction>
</comment>
<dbReference type="InterPro" id="IPR014748">
    <property type="entry name" value="Enoyl-CoA_hydra_C"/>
</dbReference>
<keyword evidence="2" id="KW-0456">Lyase</keyword>
<name>A0A126ZXN5_9MICC</name>
<evidence type="ECO:0000313" key="7">
    <source>
        <dbReference type="Proteomes" id="UP000070134"/>
    </source>
</evidence>
<dbReference type="GO" id="GO:0004300">
    <property type="term" value="F:enoyl-CoA hydratase activity"/>
    <property type="evidence" value="ECO:0007669"/>
    <property type="project" value="UniProtKB-EC"/>
</dbReference>
<gene>
    <name evidence="6" type="ORF">SA2016_0961</name>
</gene>
<keyword evidence="7" id="KW-1185">Reference proteome</keyword>
<evidence type="ECO:0000256" key="1">
    <source>
        <dbReference type="ARBA" id="ARBA00005254"/>
    </source>
</evidence>
<protein>
    <submittedName>
        <fullName evidence="6">Enoyl-CoA hydratase/carnithine racemase</fullName>
    </submittedName>
</protein>
<comment type="similarity">
    <text evidence="1 5">Belongs to the enoyl-CoA hydratase/isomerase family.</text>
</comment>
<evidence type="ECO:0000313" key="6">
    <source>
        <dbReference type="EMBL" id="AMM31646.1"/>
    </source>
</evidence>
<dbReference type="InterPro" id="IPR018376">
    <property type="entry name" value="Enoyl-CoA_hyd/isom_CS"/>
</dbReference>
<evidence type="ECO:0000256" key="4">
    <source>
        <dbReference type="ARBA" id="ARBA00023717"/>
    </source>
</evidence>
<dbReference type="GO" id="GO:0006635">
    <property type="term" value="P:fatty acid beta-oxidation"/>
    <property type="evidence" value="ECO:0007669"/>
    <property type="project" value="TreeGrafter"/>
</dbReference>
<evidence type="ECO:0000256" key="2">
    <source>
        <dbReference type="ARBA" id="ARBA00023239"/>
    </source>
</evidence>
<dbReference type="Gene3D" id="1.10.12.10">
    <property type="entry name" value="Lyase 2-enoyl-coa Hydratase, Chain A, domain 2"/>
    <property type="match status" value="1"/>
</dbReference>
<dbReference type="PANTHER" id="PTHR11941">
    <property type="entry name" value="ENOYL-COA HYDRATASE-RELATED"/>
    <property type="match status" value="1"/>
</dbReference>
<dbReference type="STRING" id="37927.SA2016_0961"/>
<dbReference type="Gene3D" id="3.90.226.10">
    <property type="entry name" value="2-enoyl-CoA Hydratase, Chain A, domain 1"/>
    <property type="match status" value="1"/>
</dbReference>
<dbReference type="SUPFAM" id="SSF52096">
    <property type="entry name" value="ClpP/crotonase"/>
    <property type="match status" value="1"/>
</dbReference>
<dbReference type="KEGG" id="satk:SA2016_0961"/>
<dbReference type="FunFam" id="1.10.12.10:FF:000001">
    <property type="entry name" value="Probable enoyl-CoA hydratase, mitochondrial"/>
    <property type="match status" value="1"/>
</dbReference>